<dbReference type="Gene3D" id="3.40.1110.10">
    <property type="entry name" value="Calcium-transporting ATPase, cytoplasmic domain N"/>
    <property type="match status" value="1"/>
</dbReference>
<dbReference type="GO" id="GO:0005524">
    <property type="term" value="F:ATP binding"/>
    <property type="evidence" value="ECO:0007669"/>
    <property type="project" value="UniProtKB-UniRule"/>
</dbReference>
<comment type="catalytic activity">
    <reaction evidence="11">
        <text>Zn(2+)(in) + ATP + H2O = Zn(2+)(out) + ADP + phosphate + H(+)</text>
        <dbReference type="Rhea" id="RHEA:20621"/>
        <dbReference type="ChEBI" id="CHEBI:15377"/>
        <dbReference type="ChEBI" id="CHEBI:15378"/>
        <dbReference type="ChEBI" id="CHEBI:29105"/>
        <dbReference type="ChEBI" id="CHEBI:30616"/>
        <dbReference type="ChEBI" id="CHEBI:43474"/>
        <dbReference type="ChEBI" id="CHEBI:456216"/>
        <dbReference type="EC" id="7.2.2.12"/>
    </reaction>
</comment>
<evidence type="ECO:0000256" key="1">
    <source>
        <dbReference type="ARBA" id="ARBA00004141"/>
    </source>
</evidence>
<dbReference type="SFLD" id="SFLDF00027">
    <property type="entry name" value="p-type_atpase"/>
    <property type="match status" value="1"/>
</dbReference>
<dbReference type="PANTHER" id="PTHR48085">
    <property type="entry name" value="CADMIUM/ZINC-TRANSPORTING ATPASE HMA2-RELATED"/>
    <property type="match status" value="1"/>
</dbReference>
<evidence type="ECO:0000256" key="5">
    <source>
        <dbReference type="ARBA" id="ARBA00022741"/>
    </source>
</evidence>
<dbReference type="InterPro" id="IPR023299">
    <property type="entry name" value="ATPase_P-typ_cyto_dom_N"/>
</dbReference>
<evidence type="ECO:0000256" key="11">
    <source>
        <dbReference type="ARBA" id="ARBA00047308"/>
    </source>
</evidence>
<dbReference type="SUPFAM" id="SSF81665">
    <property type="entry name" value="Calcium ATPase, transmembrane domain M"/>
    <property type="match status" value="1"/>
</dbReference>
<evidence type="ECO:0000313" key="16">
    <source>
        <dbReference type="Proteomes" id="UP000366945"/>
    </source>
</evidence>
<dbReference type="Pfam" id="PF00122">
    <property type="entry name" value="E1-E2_ATPase"/>
    <property type="match status" value="1"/>
</dbReference>
<comment type="caution">
    <text evidence="12">Lacks conserved residue(s) required for the propagation of feature annotation.</text>
</comment>
<sequence>MPNPSDPARRAAPEAVCDHAHGPEHTHSHDDHGRGKRDAHAHAHEQTHNHGAQARRDDHSHDHGHDHGHDHRHDTAAGAHSHAHDHGHAHDASACCADPASLMPQAVAPATDAPQARFRIDQMDCPTEERLIRDQLERQPGIDTLYFNLLKRELTVVFGAKASEAEVSRQSDTVADTLRKLGMTPVPLTGDAANAAPPPASRKGDVARLIAGGVLAAASEAAVWSGVPEHSPWVGAIVVAAIALCGLPTLKKGWIALRHFTLNIHFLMSLAVIGALAIGQWPEAAMVIVLFAISEKLEAASLTRARRAVEALMRLAPDVASVEQPDGSWADQPVAALSIGARVRARPGERIAIDGVIEQGSSALNQASITGESVPVDKTVGDDVFAGSINESGLIVYRTSVAPGDTTLARIVRIVETAQQQRSPTQRFVDKFSRIYTPVVVLCALLVAIVPPLAFGLAWTPWIYKALVMLVIACPCALVISTPVTVVSGLTAAARAGILIKGGAFLESGRLIRAVALDKTGTLTRGEPHLTDVVPLGATTDTARNDVLTLAAALDAQTTHPIARAVVDGYQAAGLGPLPAVTDFEALPGMGVKGRIGQTLYYLGNHRLIESLGVCNATVEAELTRLEAQARTAIVLASETQALAVLAVADTLREESREALAALAKMGIRTVMLTGDNRATAQVIGEQAGVSDVRAEMLPEDKWQAITALRAEFGHVGMVGDGINDAPALAAADVGFAMGVTGTDSALETADVTLMDDDLRKLPAFLALSRRSATVLKQNIAIALGIKAVFFALAVVGAASLWMAVFADVGASLLVIANGMRLLRARTAQ</sequence>
<feature type="region of interest" description="Disordered" evidence="13">
    <location>
        <begin position="1"/>
        <end position="92"/>
    </location>
</feature>
<organism evidence="15 16">
    <name type="scientific">Pandoraea pneumonica</name>
    <dbReference type="NCBI Taxonomy" id="2508299"/>
    <lineage>
        <taxon>Bacteria</taxon>
        <taxon>Pseudomonadati</taxon>
        <taxon>Pseudomonadota</taxon>
        <taxon>Betaproteobacteria</taxon>
        <taxon>Burkholderiales</taxon>
        <taxon>Burkholderiaceae</taxon>
        <taxon>Pandoraea</taxon>
    </lineage>
</organism>
<keyword evidence="4 12" id="KW-0479">Metal-binding</keyword>
<dbReference type="InterPro" id="IPR006121">
    <property type="entry name" value="HMA_dom"/>
</dbReference>
<feature type="compositionally biased region" description="Basic and acidic residues" evidence="13">
    <location>
        <begin position="7"/>
        <end position="75"/>
    </location>
</feature>
<dbReference type="InterPro" id="IPR018303">
    <property type="entry name" value="ATPase_P-typ_P_site"/>
</dbReference>
<keyword evidence="6 12" id="KW-0067">ATP-binding</keyword>
<dbReference type="InterPro" id="IPR001757">
    <property type="entry name" value="P_typ_ATPase"/>
</dbReference>
<dbReference type="InterPro" id="IPR027256">
    <property type="entry name" value="P-typ_ATPase_IB"/>
</dbReference>
<dbReference type="RefSeq" id="WP_150678364.1">
    <property type="nucleotide sequence ID" value="NZ_CABPSK010000001.1"/>
</dbReference>
<dbReference type="InterPro" id="IPR051014">
    <property type="entry name" value="Cation_Transport_ATPase_IB"/>
</dbReference>
<dbReference type="PRINTS" id="PR00119">
    <property type="entry name" value="CATATPASE"/>
</dbReference>
<dbReference type="SFLD" id="SFLDG00002">
    <property type="entry name" value="C1.7:_P-type_atpase_like"/>
    <property type="match status" value="1"/>
</dbReference>
<comment type="subcellular location">
    <subcellularLocation>
        <location evidence="12">Cell membrane</location>
    </subcellularLocation>
    <subcellularLocation>
        <location evidence="1">Membrane</location>
        <topology evidence="1">Multi-pass membrane protein</topology>
    </subcellularLocation>
</comment>
<feature type="transmembrane region" description="Helical" evidence="12">
    <location>
        <begin position="435"/>
        <end position="460"/>
    </location>
</feature>
<evidence type="ECO:0000313" key="15">
    <source>
        <dbReference type="EMBL" id="VVD79035.1"/>
    </source>
</evidence>
<evidence type="ECO:0000256" key="10">
    <source>
        <dbReference type="ARBA" id="ARBA00039097"/>
    </source>
</evidence>
<dbReference type="Pfam" id="PF00702">
    <property type="entry name" value="Hydrolase"/>
    <property type="match status" value="1"/>
</dbReference>
<dbReference type="OrthoDB" id="8552908at2"/>
<dbReference type="Proteomes" id="UP000366945">
    <property type="component" value="Unassembled WGS sequence"/>
</dbReference>
<dbReference type="PROSITE" id="PS50846">
    <property type="entry name" value="HMA_2"/>
    <property type="match status" value="1"/>
</dbReference>
<feature type="transmembrane region" description="Helical" evidence="12">
    <location>
        <begin position="466"/>
        <end position="493"/>
    </location>
</feature>
<dbReference type="NCBIfam" id="TIGR01494">
    <property type="entry name" value="ATPase_P-type"/>
    <property type="match status" value="1"/>
</dbReference>
<evidence type="ECO:0000256" key="13">
    <source>
        <dbReference type="SAM" id="MobiDB-lite"/>
    </source>
</evidence>
<evidence type="ECO:0000256" key="8">
    <source>
        <dbReference type="ARBA" id="ARBA00022989"/>
    </source>
</evidence>
<keyword evidence="15" id="KW-0378">Hydrolase</keyword>
<dbReference type="AlphaFoldDB" id="A0A5E4SU27"/>
<dbReference type="InterPro" id="IPR023214">
    <property type="entry name" value="HAD_sf"/>
</dbReference>
<evidence type="ECO:0000256" key="3">
    <source>
        <dbReference type="ARBA" id="ARBA00022692"/>
    </source>
</evidence>
<gene>
    <name evidence="15" type="primary">cadA_1</name>
    <name evidence="15" type="ORF">PPN31114_01030</name>
</gene>
<keyword evidence="5 12" id="KW-0547">Nucleotide-binding</keyword>
<dbReference type="EMBL" id="CABPSK010000001">
    <property type="protein sequence ID" value="VVD79035.1"/>
    <property type="molecule type" value="Genomic_DNA"/>
</dbReference>
<dbReference type="SFLD" id="SFLDS00003">
    <property type="entry name" value="Haloacid_Dehalogenase"/>
    <property type="match status" value="1"/>
</dbReference>
<evidence type="ECO:0000259" key="14">
    <source>
        <dbReference type="PROSITE" id="PS50846"/>
    </source>
</evidence>
<dbReference type="PRINTS" id="PR00941">
    <property type="entry name" value="CDATPASE"/>
</dbReference>
<dbReference type="GO" id="GO:0016887">
    <property type="term" value="F:ATP hydrolysis activity"/>
    <property type="evidence" value="ECO:0007669"/>
    <property type="project" value="InterPro"/>
</dbReference>
<dbReference type="InterPro" id="IPR059000">
    <property type="entry name" value="ATPase_P-type_domA"/>
</dbReference>
<dbReference type="EC" id="7.2.2.12" evidence="10"/>
<keyword evidence="7" id="KW-1278">Translocase</keyword>
<evidence type="ECO:0000256" key="12">
    <source>
        <dbReference type="RuleBase" id="RU362081"/>
    </source>
</evidence>
<keyword evidence="9 12" id="KW-0472">Membrane</keyword>
<dbReference type="GeneID" id="300403086"/>
<keyword evidence="8 12" id="KW-1133">Transmembrane helix</keyword>
<proteinExistence type="inferred from homology"/>
<dbReference type="SUPFAM" id="SSF81653">
    <property type="entry name" value="Calcium ATPase, transduction domain A"/>
    <property type="match status" value="1"/>
</dbReference>
<dbReference type="PROSITE" id="PS00154">
    <property type="entry name" value="ATPASE_E1_E2"/>
    <property type="match status" value="1"/>
</dbReference>
<dbReference type="InterPro" id="IPR036412">
    <property type="entry name" value="HAD-like_sf"/>
</dbReference>
<keyword evidence="12" id="KW-1003">Cell membrane</keyword>
<dbReference type="InterPro" id="IPR036163">
    <property type="entry name" value="HMA_dom_sf"/>
</dbReference>
<feature type="compositionally biased region" description="Basic and acidic residues" evidence="13">
    <location>
        <begin position="82"/>
        <end position="91"/>
    </location>
</feature>
<dbReference type="GO" id="GO:0005886">
    <property type="term" value="C:plasma membrane"/>
    <property type="evidence" value="ECO:0007669"/>
    <property type="project" value="UniProtKB-SubCell"/>
</dbReference>
<dbReference type="InterPro" id="IPR023298">
    <property type="entry name" value="ATPase_P-typ_TM_dom_sf"/>
</dbReference>
<evidence type="ECO:0000256" key="6">
    <source>
        <dbReference type="ARBA" id="ARBA00022840"/>
    </source>
</evidence>
<dbReference type="PANTHER" id="PTHR48085:SF5">
    <property type="entry name" value="CADMIUM_ZINC-TRANSPORTING ATPASE HMA4-RELATED"/>
    <property type="match status" value="1"/>
</dbReference>
<dbReference type="GO" id="GO:0046872">
    <property type="term" value="F:metal ion binding"/>
    <property type="evidence" value="ECO:0007669"/>
    <property type="project" value="UniProtKB-KW"/>
</dbReference>
<dbReference type="Gene3D" id="2.70.150.10">
    <property type="entry name" value="Calcium-transporting ATPase, cytoplasmic transduction domain A"/>
    <property type="match status" value="1"/>
</dbReference>
<dbReference type="NCBIfam" id="TIGR01525">
    <property type="entry name" value="ATPase-IB_hvy"/>
    <property type="match status" value="1"/>
</dbReference>
<dbReference type="SUPFAM" id="SSF56784">
    <property type="entry name" value="HAD-like"/>
    <property type="match status" value="1"/>
</dbReference>
<evidence type="ECO:0000256" key="4">
    <source>
        <dbReference type="ARBA" id="ARBA00022723"/>
    </source>
</evidence>
<dbReference type="GO" id="GO:0015086">
    <property type="term" value="F:cadmium ion transmembrane transporter activity"/>
    <property type="evidence" value="ECO:0007669"/>
    <property type="project" value="TreeGrafter"/>
</dbReference>
<dbReference type="Pfam" id="PF00403">
    <property type="entry name" value="HMA"/>
    <property type="match status" value="1"/>
</dbReference>
<protein>
    <recommendedName>
        <fullName evidence="10">P-type Zn(2+) transporter</fullName>
        <ecNumber evidence="10">7.2.2.12</ecNumber>
    </recommendedName>
</protein>
<accession>A0A5E4SU27</accession>
<dbReference type="SUPFAM" id="SSF55008">
    <property type="entry name" value="HMA, heavy metal-associated domain"/>
    <property type="match status" value="1"/>
</dbReference>
<dbReference type="Gene3D" id="3.30.70.100">
    <property type="match status" value="1"/>
</dbReference>
<dbReference type="InterPro" id="IPR044492">
    <property type="entry name" value="P_typ_ATPase_HD_dom"/>
</dbReference>
<comment type="similarity">
    <text evidence="2 12">Belongs to the cation transport ATPase (P-type) (TC 3.A.3) family. Type IB subfamily.</text>
</comment>
<dbReference type="GO" id="GO:0016463">
    <property type="term" value="F:P-type zinc transporter activity"/>
    <property type="evidence" value="ECO:0007669"/>
    <property type="project" value="UniProtKB-EC"/>
</dbReference>
<reference evidence="15 16" key="1">
    <citation type="submission" date="2019-08" db="EMBL/GenBank/DDBJ databases">
        <authorList>
            <person name="Peeters C."/>
        </authorList>
    </citation>
    <scope>NUCLEOTIDE SEQUENCE [LARGE SCALE GENOMIC DNA]</scope>
    <source>
        <strain evidence="15 16">LMG 31114</strain>
    </source>
</reference>
<feature type="transmembrane region" description="Helical" evidence="12">
    <location>
        <begin position="780"/>
        <end position="799"/>
    </location>
</feature>
<evidence type="ECO:0000256" key="7">
    <source>
        <dbReference type="ARBA" id="ARBA00022967"/>
    </source>
</evidence>
<keyword evidence="16" id="KW-1185">Reference proteome</keyword>
<evidence type="ECO:0000256" key="9">
    <source>
        <dbReference type="ARBA" id="ARBA00023136"/>
    </source>
</evidence>
<keyword evidence="3 12" id="KW-0812">Transmembrane</keyword>
<name>A0A5E4SU27_9BURK</name>
<dbReference type="InterPro" id="IPR008250">
    <property type="entry name" value="ATPase_P-typ_transduc_dom_A_sf"/>
</dbReference>
<evidence type="ECO:0000256" key="2">
    <source>
        <dbReference type="ARBA" id="ARBA00006024"/>
    </source>
</evidence>
<feature type="domain" description="HMA" evidence="14">
    <location>
        <begin position="114"/>
        <end position="186"/>
    </location>
</feature>
<dbReference type="Gene3D" id="3.40.50.1000">
    <property type="entry name" value="HAD superfamily/HAD-like"/>
    <property type="match status" value="1"/>
</dbReference>